<keyword evidence="5 10" id="KW-0812">Transmembrane</keyword>
<evidence type="ECO:0000313" key="12">
    <source>
        <dbReference type="Proteomes" id="UP000261812"/>
    </source>
</evidence>
<dbReference type="PANTHER" id="PTHR30266:SF2">
    <property type="entry name" value="LARGE-CONDUCTANCE MECHANOSENSITIVE CHANNEL"/>
    <property type="match status" value="1"/>
</dbReference>
<reference evidence="12" key="1">
    <citation type="submission" date="2018-09" db="EMBL/GenBank/DDBJ databases">
        <title>Complete genome sequence of thermophilic cyanobacteria strain Thermosynechococcus elongatus PKUAC-SCTE542.</title>
        <authorList>
            <person name="Liang Y."/>
            <person name="Tang J."/>
            <person name="Daroch M."/>
        </authorList>
    </citation>
    <scope>NUCLEOTIDE SEQUENCE [LARGE SCALE GENOMIC DNA]</scope>
    <source>
        <strain evidence="12">E542</strain>
    </source>
</reference>
<dbReference type="Gene3D" id="1.10.1200.120">
    <property type="entry name" value="Large-conductance mechanosensitive channel, MscL, domain 1"/>
    <property type="match status" value="1"/>
</dbReference>
<keyword evidence="4 10" id="KW-1003">Cell membrane</keyword>
<keyword evidence="12" id="KW-1185">Reference proteome</keyword>
<dbReference type="InterPro" id="IPR019823">
    <property type="entry name" value="Mechanosensitive_channel_CS"/>
</dbReference>
<feature type="transmembrane region" description="Helical" evidence="10">
    <location>
        <begin position="21"/>
        <end position="42"/>
    </location>
</feature>
<dbReference type="NCBIfam" id="TIGR00220">
    <property type="entry name" value="mscL"/>
    <property type="match status" value="1"/>
</dbReference>
<evidence type="ECO:0000256" key="3">
    <source>
        <dbReference type="ARBA" id="ARBA00022448"/>
    </source>
</evidence>
<dbReference type="KEGG" id="tsq:D3A95_08285"/>
<keyword evidence="6 10" id="KW-1133">Transmembrane helix</keyword>
<evidence type="ECO:0000256" key="4">
    <source>
        <dbReference type="ARBA" id="ARBA00022475"/>
    </source>
</evidence>
<comment type="subcellular location">
    <subcellularLocation>
        <location evidence="1 10">Cell membrane</location>
        <topology evidence="1 10">Multi-pass membrane protein</topology>
    </subcellularLocation>
</comment>
<dbReference type="PANTHER" id="PTHR30266">
    <property type="entry name" value="MECHANOSENSITIVE CHANNEL MSCL"/>
    <property type="match status" value="1"/>
</dbReference>
<evidence type="ECO:0000256" key="10">
    <source>
        <dbReference type="HAMAP-Rule" id="MF_00115"/>
    </source>
</evidence>
<keyword evidence="8 10" id="KW-0472">Membrane</keyword>
<keyword evidence="9 10" id="KW-0407">Ion channel</keyword>
<dbReference type="PROSITE" id="PS01327">
    <property type="entry name" value="MSCL"/>
    <property type="match status" value="1"/>
</dbReference>
<comment type="subunit">
    <text evidence="10">Homopentamer.</text>
</comment>
<keyword evidence="7 10" id="KW-0406">Ion transport</keyword>
<evidence type="ECO:0000256" key="5">
    <source>
        <dbReference type="ARBA" id="ARBA00022692"/>
    </source>
</evidence>
<evidence type="ECO:0000256" key="9">
    <source>
        <dbReference type="ARBA" id="ARBA00023303"/>
    </source>
</evidence>
<sequence length="138" mass="15208">MARLNRRQVKQFWQEFREFALKGNVIDLAIAVVVGGAFGRIVTSVVEDLIMPLVNPLIPGGDWRELTVGSGIRIGKFLGSLLDFGVIALSLFLLLKLILPLLPKKPPGPEQRECPYCLESVPLKASRCRACTSELPPL</sequence>
<comment type="similarity">
    <text evidence="2 10">Belongs to the MscL family.</text>
</comment>
<dbReference type="SUPFAM" id="SSF81330">
    <property type="entry name" value="Gated mechanosensitive channel"/>
    <property type="match status" value="1"/>
</dbReference>
<dbReference type="Proteomes" id="UP000261812">
    <property type="component" value="Chromosome"/>
</dbReference>
<feature type="transmembrane region" description="Helical" evidence="10">
    <location>
        <begin position="84"/>
        <end position="102"/>
    </location>
</feature>
<evidence type="ECO:0000313" key="11">
    <source>
        <dbReference type="EMBL" id="QLL29267.1"/>
    </source>
</evidence>
<evidence type="ECO:0000256" key="1">
    <source>
        <dbReference type="ARBA" id="ARBA00004651"/>
    </source>
</evidence>
<protein>
    <recommendedName>
        <fullName evidence="10">Large-conductance mechanosensitive channel</fullName>
    </recommendedName>
</protein>
<dbReference type="HAMAP" id="MF_00115">
    <property type="entry name" value="MscL"/>
    <property type="match status" value="1"/>
</dbReference>
<dbReference type="Pfam" id="PF01741">
    <property type="entry name" value="MscL"/>
    <property type="match status" value="1"/>
</dbReference>
<organism evidence="11 12">
    <name type="scientific">Thermosynechococcus sichuanensis E542</name>
    <dbReference type="NCBI Taxonomy" id="2016101"/>
    <lineage>
        <taxon>Bacteria</taxon>
        <taxon>Bacillati</taxon>
        <taxon>Cyanobacteriota</taxon>
        <taxon>Cyanophyceae</taxon>
        <taxon>Acaryochloridales</taxon>
        <taxon>Thermosynechococcaceae</taxon>
        <taxon>Thermosynechococcus</taxon>
        <taxon>Thermosynechococcus sichuanensis</taxon>
    </lineage>
</organism>
<gene>
    <name evidence="10 11" type="primary">mscL</name>
    <name evidence="11" type="ORF">D3A95_08285</name>
</gene>
<keyword evidence="3 10" id="KW-0813">Transport</keyword>
<evidence type="ECO:0000256" key="2">
    <source>
        <dbReference type="ARBA" id="ARBA00007254"/>
    </source>
</evidence>
<evidence type="ECO:0000256" key="6">
    <source>
        <dbReference type="ARBA" id="ARBA00022989"/>
    </source>
</evidence>
<dbReference type="GO" id="GO:0008381">
    <property type="term" value="F:mechanosensitive monoatomic ion channel activity"/>
    <property type="evidence" value="ECO:0007669"/>
    <property type="project" value="UniProtKB-UniRule"/>
</dbReference>
<dbReference type="PRINTS" id="PR01264">
    <property type="entry name" value="MECHCHANNEL"/>
</dbReference>
<dbReference type="InterPro" id="IPR036019">
    <property type="entry name" value="MscL_channel"/>
</dbReference>
<evidence type="ECO:0000256" key="8">
    <source>
        <dbReference type="ARBA" id="ARBA00023136"/>
    </source>
</evidence>
<dbReference type="AlphaFoldDB" id="A0A7D6ERQ8"/>
<evidence type="ECO:0000256" key="7">
    <source>
        <dbReference type="ARBA" id="ARBA00023065"/>
    </source>
</evidence>
<name>A0A7D6ERQ8_9CYAN</name>
<proteinExistence type="inferred from homology"/>
<dbReference type="RefSeq" id="WP_181494574.1">
    <property type="nucleotide sequence ID" value="NZ_CP032152.1"/>
</dbReference>
<dbReference type="GO" id="GO:0005886">
    <property type="term" value="C:plasma membrane"/>
    <property type="evidence" value="ECO:0007669"/>
    <property type="project" value="UniProtKB-SubCell"/>
</dbReference>
<dbReference type="InterPro" id="IPR037673">
    <property type="entry name" value="MSC/AndL"/>
</dbReference>
<accession>A0A7D6ERQ8</accession>
<dbReference type="EMBL" id="CP032152">
    <property type="protein sequence ID" value="QLL29267.1"/>
    <property type="molecule type" value="Genomic_DNA"/>
</dbReference>
<dbReference type="InterPro" id="IPR001185">
    <property type="entry name" value="MS_channel"/>
</dbReference>
<comment type="function">
    <text evidence="10">Channel that opens in response to stretch forces in the membrane lipid bilayer. May participate in the regulation of osmotic pressure changes within the cell.</text>
</comment>